<evidence type="ECO:0000259" key="9">
    <source>
        <dbReference type="Pfam" id="PF00432"/>
    </source>
</evidence>
<dbReference type="Proteomes" id="UP000023152">
    <property type="component" value="Unassembled WGS sequence"/>
</dbReference>
<name>X6MWX6_RETFI</name>
<dbReference type="AlphaFoldDB" id="X6MWX6"/>
<keyword evidence="3" id="KW-0637">Prenyltransferase</keyword>
<dbReference type="PANTHER" id="PTHR11774">
    <property type="entry name" value="GERANYLGERANYL TRANSFERASE TYPE BETA SUBUNIT"/>
    <property type="match status" value="1"/>
</dbReference>
<feature type="region of interest" description="Disordered" evidence="8">
    <location>
        <begin position="60"/>
        <end position="99"/>
    </location>
</feature>
<feature type="domain" description="Prenyltransferase alpha-alpha toroid" evidence="9">
    <location>
        <begin position="3"/>
        <end position="176"/>
    </location>
</feature>
<comment type="caution">
    <text evidence="10">The sequence shown here is derived from an EMBL/GenBank/DDBJ whole genome shotgun (WGS) entry which is preliminary data.</text>
</comment>
<accession>X6MWX6</accession>
<feature type="compositionally biased region" description="Polar residues" evidence="8">
    <location>
        <begin position="60"/>
        <end position="76"/>
    </location>
</feature>
<proteinExistence type="inferred from homology"/>
<evidence type="ECO:0000256" key="8">
    <source>
        <dbReference type="SAM" id="MobiDB-lite"/>
    </source>
</evidence>
<evidence type="ECO:0000256" key="7">
    <source>
        <dbReference type="ARBA" id="ARBA00022833"/>
    </source>
</evidence>
<evidence type="ECO:0000313" key="10">
    <source>
        <dbReference type="EMBL" id="ETO17590.1"/>
    </source>
</evidence>
<dbReference type="PANTHER" id="PTHR11774:SF6">
    <property type="entry name" value="PROTEIN FARNESYLTRANSFERASE SUBUNIT BETA"/>
    <property type="match status" value="1"/>
</dbReference>
<dbReference type="InterPro" id="IPR008930">
    <property type="entry name" value="Terpenoid_cyclase/PrenylTrfase"/>
</dbReference>
<dbReference type="EMBL" id="ASPP01016325">
    <property type="protein sequence ID" value="ETO17590.1"/>
    <property type="molecule type" value="Genomic_DNA"/>
</dbReference>
<gene>
    <name evidence="10" type="ORF">RFI_19729</name>
</gene>
<evidence type="ECO:0000256" key="2">
    <source>
        <dbReference type="ARBA" id="ARBA00010497"/>
    </source>
</evidence>
<dbReference type="GO" id="GO:0046872">
    <property type="term" value="F:metal ion binding"/>
    <property type="evidence" value="ECO:0007669"/>
    <property type="project" value="UniProtKB-KW"/>
</dbReference>
<keyword evidence="7" id="KW-0862">Zinc</keyword>
<dbReference type="Gene3D" id="1.50.10.20">
    <property type="match status" value="1"/>
</dbReference>
<protein>
    <submittedName>
        <fullName evidence="10">Farnesyltransferase beta subunit</fullName>
    </submittedName>
</protein>
<comment type="cofactor">
    <cofactor evidence="1">
        <name>Zn(2+)</name>
        <dbReference type="ChEBI" id="CHEBI:29105"/>
    </cofactor>
</comment>
<organism evidence="10 11">
    <name type="scientific">Reticulomyxa filosa</name>
    <dbReference type="NCBI Taxonomy" id="46433"/>
    <lineage>
        <taxon>Eukaryota</taxon>
        <taxon>Sar</taxon>
        <taxon>Rhizaria</taxon>
        <taxon>Retaria</taxon>
        <taxon>Foraminifera</taxon>
        <taxon>Monothalamids</taxon>
        <taxon>Reticulomyxidae</taxon>
        <taxon>Reticulomyxa</taxon>
    </lineage>
</organism>
<evidence type="ECO:0000256" key="4">
    <source>
        <dbReference type="ARBA" id="ARBA00022679"/>
    </source>
</evidence>
<evidence type="ECO:0000313" key="11">
    <source>
        <dbReference type="Proteomes" id="UP000023152"/>
    </source>
</evidence>
<evidence type="ECO:0000256" key="5">
    <source>
        <dbReference type="ARBA" id="ARBA00022723"/>
    </source>
</evidence>
<keyword evidence="6" id="KW-0677">Repeat</keyword>
<evidence type="ECO:0000256" key="3">
    <source>
        <dbReference type="ARBA" id="ARBA00022602"/>
    </source>
</evidence>
<evidence type="ECO:0000256" key="1">
    <source>
        <dbReference type="ARBA" id="ARBA00001947"/>
    </source>
</evidence>
<dbReference type="SUPFAM" id="SSF48239">
    <property type="entry name" value="Terpenoid cyclases/Protein prenyltransferases"/>
    <property type="match status" value="1"/>
</dbReference>
<sequence length="197" mass="22070">MCQMSYAGGFQGRTHKLVDTCYSFWVGGLFPLINIASSLQKNPNETGKENDSIPFYWQNSKTLTNPTKESNNTITDISDESNNKDKNEEKNADSSNTKTADNVPLVKFHTLQLQKYVLICAQHSSGGIVDKPPKSPDYYHTCYGLSGLSIAQHLDNQVLGDNRRNHVNEIDPLYGISKQKLTDAIAYFHALPRITEK</sequence>
<keyword evidence="11" id="KW-1185">Reference proteome</keyword>
<dbReference type="InterPro" id="IPR001330">
    <property type="entry name" value="Prenyltrans"/>
</dbReference>
<reference evidence="10 11" key="1">
    <citation type="journal article" date="2013" name="Curr. Biol.">
        <title>The Genome of the Foraminiferan Reticulomyxa filosa.</title>
        <authorList>
            <person name="Glockner G."/>
            <person name="Hulsmann N."/>
            <person name="Schleicher M."/>
            <person name="Noegel A.A."/>
            <person name="Eichinger L."/>
            <person name="Gallinger C."/>
            <person name="Pawlowski J."/>
            <person name="Sierra R."/>
            <person name="Euteneuer U."/>
            <person name="Pillet L."/>
            <person name="Moustafa A."/>
            <person name="Platzer M."/>
            <person name="Groth M."/>
            <person name="Szafranski K."/>
            <person name="Schliwa M."/>
        </authorList>
    </citation>
    <scope>NUCLEOTIDE SEQUENCE [LARGE SCALE GENOMIC DNA]</scope>
</reference>
<dbReference type="InterPro" id="IPR045089">
    <property type="entry name" value="PGGT1B-like"/>
</dbReference>
<feature type="compositionally biased region" description="Basic and acidic residues" evidence="8">
    <location>
        <begin position="81"/>
        <end position="92"/>
    </location>
</feature>
<evidence type="ECO:0000256" key="6">
    <source>
        <dbReference type="ARBA" id="ARBA00022737"/>
    </source>
</evidence>
<keyword evidence="4 10" id="KW-0808">Transferase</keyword>
<dbReference type="OrthoDB" id="10261146at2759"/>
<comment type="similarity">
    <text evidence="2">Belongs to the protein prenyltransferase subunit beta family.</text>
</comment>
<dbReference type="GO" id="GO:0004660">
    <property type="term" value="F:protein farnesyltransferase activity"/>
    <property type="evidence" value="ECO:0007669"/>
    <property type="project" value="TreeGrafter"/>
</dbReference>
<keyword evidence="5" id="KW-0479">Metal-binding</keyword>
<dbReference type="GO" id="GO:0005965">
    <property type="term" value="C:protein farnesyltransferase complex"/>
    <property type="evidence" value="ECO:0007669"/>
    <property type="project" value="TreeGrafter"/>
</dbReference>
<dbReference type="Pfam" id="PF00432">
    <property type="entry name" value="Prenyltrans"/>
    <property type="match status" value="1"/>
</dbReference>